<evidence type="ECO:0000256" key="6">
    <source>
        <dbReference type="ARBA" id="ARBA00023014"/>
    </source>
</evidence>
<feature type="binding site" evidence="8">
    <location>
        <begin position="39"/>
        <end position="41"/>
    </location>
    <ligand>
        <name>S-adenosyl-L-methionine</name>
        <dbReference type="ChEBI" id="CHEBI:59789"/>
    </ligand>
</feature>
<evidence type="ECO:0000313" key="11">
    <source>
        <dbReference type="Proteomes" id="UP001063350"/>
    </source>
</evidence>
<comment type="cofactor">
    <cofactor evidence="8">
        <name>S-adenosyl-L-methionine</name>
        <dbReference type="ChEBI" id="CHEBI:59789"/>
    </cofactor>
    <text evidence="8">Binds 1 S-adenosyl-L-methionine per subunit.</text>
</comment>
<name>A0A915XJF0_9BACT</name>
<dbReference type="GO" id="GO:1904047">
    <property type="term" value="F:S-adenosyl-L-methionine binding"/>
    <property type="evidence" value="ECO:0007669"/>
    <property type="project" value="UniProtKB-UniRule"/>
</dbReference>
<keyword evidence="11" id="KW-1185">Reference proteome</keyword>
<evidence type="ECO:0000256" key="7">
    <source>
        <dbReference type="ARBA" id="ARBA00023239"/>
    </source>
</evidence>
<evidence type="ECO:0000259" key="9">
    <source>
        <dbReference type="PROSITE" id="PS51918"/>
    </source>
</evidence>
<evidence type="ECO:0000256" key="8">
    <source>
        <dbReference type="HAMAP-Rule" id="MF_00917"/>
    </source>
</evidence>
<evidence type="ECO:0000256" key="5">
    <source>
        <dbReference type="ARBA" id="ARBA00023004"/>
    </source>
</evidence>
<feature type="binding site" evidence="8">
    <location>
        <position position="42"/>
    </location>
    <ligand>
        <name>Mg(2+)</name>
        <dbReference type="ChEBI" id="CHEBI:18420"/>
    </ligand>
</feature>
<keyword evidence="4 8" id="KW-0460">Magnesium</keyword>
<dbReference type="Pfam" id="PF04055">
    <property type="entry name" value="Radical_SAM"/>
    <property type="match status" value="1"/>
</dbReference>
<comment type="caution">
    <text evidence="8">Lacks conserved residue(s) required for the propagation of feature annotation.</text>
</comment>
<comment type="function">
    <text evidence="8">Catalyzes the complex heterocyclic radical-mediated conversion of 6-carboxy-5,6,7,8-tetrahydropterin (CPH4) to 7-carboxy-7-deazaguanine (CDG), a step common to the biosynthetic pathways of all 7-deazapurine-containing compounds.</text>
</comment>
<dbReference type="GO" id="GO:0008616">
    <property type="term" value="P:tRNA queuosine(34) biosynthetic process"/>
    <property type="evidence" value="ECO:0007669"/>
    <property type="project" value="UniProtKB-UniRule"/>
</dbReference>
<feature type="binding site" evidence="8">
    <location>
        <position position="40"/>
    </location>
    <ligand>
        <name>[4Fe-4S] cluster</name>
        <dbReference type="ChEBI" id="CHEBI:49883"/>
        <note>4Fe-4S-S-AdoMet</note>
    </ligand>
</feature>
<feature type="domain" description="Radical SAM core" evidence="9">
    <location>
        <begin position="20"/>
        <end position="211"/>
    </location>
</feature>
<keyword evidence="8" id="KW-0671">Queuosine biosynthesis</keyword>
<feature type="binding site" evidence="8">
    <location>
        <position position="37"/>
    </location>
    <ligand>
        <name>[4Fe-4S] cluster</name>
        <dbReference type="ChEBI" id="CHEBI:49883"/>
        <note>4Fe-4S-S-AdoMet</note>
    </ligand>
</feature>
<dbReference type="EMBL" id="AP024233">
    <property type="protein sequence ID" value="BCO07783.1"/>
    <property type="molecule type" value="Genomic_DNA"/>
</dbReference>
<feature type="binding site" evidence="8">
    <location>
        <position position="74"/>
    </location>
    <ligand>
        <name>S-adenosyl-L-methionine</name>
        <dbReference type="ChEBI" id="CHEBI:59789"/>
    </ligand>
</feature>
<feature type="binding site" evidence="8">
    <location>
        <begin position="14"/>
        <end position="16"/>
    </location>
    <ligand>
        <name>substrate</name>
    </ligand>
</feature>
<dbReference type="GO" id="GO:0016840">
    <property type="term" value="F:carbon-nitrogen lyase activity"/>
    <property type="evidence" value="ECO:0007669"/>
    <property type="project" value="UniProtKB-UniRule"/>
</dbReference>
<dbReference type="SFLD" id="SFLDS00029">
    <property type="entry name" value="Radical_SAM"/>
    <property type="match status" value="1"/>
</dbReference>
<keyword evidence="7 8" id="KW-0456">Lyase</keyword>
<dbReference type="InterPro" id="IPR013785">
    <property type="entry name" value="Aldolase_TIM"/>
</dbReference>
<comment type="similarity">
    <text evidence="8">Belongs to the radical SAM superfamily. 7-carboxy-7-deazaguanine synthase family.</text>
</comment>
<feature type="binding site" evidence="8">
    <location>
        <position position="33"/>
    </location>
    <ligand>
        <name>[4Fe-4S] cluster</name>
        <dbReference type="ChEBI" id="CHEBI:49883"/>
        <note>4Fe-4S-S-AdoMet</note>
    </ligand>
</feature>
<dbReference type="Gene3D" id="3.20.20.70">
    <property type="entry name" value="Aldolase class I"/>
    <property type="match status" value="1"/>
</dbReference>
<dbReference type="GO" id="GO:0000287">
    <property type="term" value="F:magnesium ion binding"/>
    <property type="evidence" value="ECO:0007669"/>
    <property type="project" value="UniProtKB-UniRule"/>
</dbReference>
<dbReference type="KEGG" id="ddu:GF1_01590"/>
<sequence length="216" mass="24720">MNMALVVNEIFYSIQGESTYAGLPCIFVRLTGCNLRCTYCDTRYAFDQGRPMTLEQIEHQLRLHRCSLVEITGGEPLLQEETPELVRRLLDCGYRVLLETNGSLDISQVDSRCIRIMDLKCPSSGEVEQNDLENLHRLTPADEIKFVLGDRHDYEWAREIIRRVGPALRGTTILLSAIANKLDHATLARWILEDSLEVRLQAQLHKIIWDPNTRGV</sequence>
<keyword evidence="1 8" id="KW-0004">4Fe-4S</keyword>
<dbReference type="PANTHER" id="PTHR42836:SF1">
    <property type="entry name" value="7-CARBOXY-7-DEAZAGUANINE SYNTHASE"/>
    <property type="match status" value="1"/>
</dbReference>
<dbReference type="EC" id="4.3.99.3" evidence="8"/>
<evidence type="ECO:0000256" key="3">
    <source>
        <dbReference type="ARBA" id="ARBA00022723"/>
    </source>
</evidence>
<feature type="binding site" evidence="8">
    <location>
        <position position="29"/>
    </location>
    <ligand>
        <name>substrate</name>
    </ligand>
</feature>
<reference evidence="10" key="1">
    <citation type="submission" date="2020-12" db="EMBL/GenBank/DDBJ databases">
        <title>Desulfobium dissulfuricans gen. nov., sp. nov., a novel mesophilic, sulfate-reducing bacterium isolated from a deep-sea hydrothermal vent.</title>
        <authorList>
            <person name="Hashimoto Y."/>
            <person name="Tame A."/>
            <person name="Sawayama S."/>
            <person name="Miyazaki J."/>
            <person name="Takai K."/>
            <person name="Nakagawa S."/>
        </authorList>
    </citation>
    <scope>NUCLEOTIDE SEQUENCE</scope>
    <source>
        <strain evidence="10">GF1</strain>
    </source>
</reference>
<dbReference type="CDD" id="cd01335">
    <property type="entry name" value="Radical_SAM"/>
    <property type="match status" value="1"/>
</dbReference>
<dbReference type="GO" id="GO:0051539">
    <property type="term" value="F:4 iron, 4 sulfur cluster binding"/>
    <property type="evidence" value="ECO:0007669"/>
    <property type="project" value="UniProtKB-UniRule"/>
</dbReference>
<keyword evidence="2 8" id="KW-0949">S-adenosyl-L-methionine</keyword>
<dbReference type="PANTHER" id="PTHR42836">
    <property type="entry name" value="7-CARBOXY-7-DEAZAGUANINE SYNTHASE"/>
    <property type="match status" value="1"/>
</dbReference>
<dbReference type="PIRSF" id="PIRSF000370">
    <property type="entry name" value="QueE"/>
    <property type="match status" value="1"/>
</dbReference>
<dbReference type="Proteomes" id="UP001063350">
    <property type="component" value="Chromosome"/>
</dbReference>
<keyword evidence="6 8" id="KW-0411">Iron-sulfur</keyword>
<keyword evidence="5 8" id="KW-0408">Iron</keyword>
<dbReference type="HAMAP" id="MF_00917">
    <property type="entry name" value="QueE"/>
    <property type="match status" value="1"/>
</dbReference>
<comment type="subunit">
    <text evidence="8">Homodimer.</text>
</comment>
<dbReference type="SUPFAM" id="SSF102114">
    <property type="entry name" value="Radical SAM enzymes"/>
    <property type="match status" value="1"/>
</dbReference>
<feature type="binding site" evidence="8">
    <location>
        <position position="72"/>
    </location>
    <ligand>
        <name>substrate</name>
    </ligand>
</feature>
<comment type="cofactor">
    <cofactor evidence="8">
        <name>[4Fe-4S] cluster</name>
        <dbReference type="ChEBI" id="CHEBI:49883"/>
    </cofactor>
    <text evidence="8">Binds 1 [4Fe-4S] cluster. The cluster is coordinated with 3 cysteines and an exchangeable S-adenosyl-L-methionine.</text>
</comment>
<dbReference type="AlphaFoldDB" id="A0A915XJF0"/>
<organism evidence="10 11">
    <name type="scientific">Desulfolithobacter dissulfuricans</name>
    <dbReference type="NCBI Taxonomy" id="2795293"/>
    <lineage>
        <taxon>Bacteria</taxon>
        <taxon>Pseudomonadati</taxon>
        <taxon>Thermodesulfobacteriota</taxon>
        <taxon>Desulfobulbia</taxon>
        <taxon>Desulfobulbales</taxon>
        <taxon>Desulfobulbaceae</taxon>
        <taxon>Desulfolithobacter</taxon>
    </lineage>
</organism>
<comment type="cofactor">
    <cofactor evidence="8">
        <name>Mg(2+)</name>
        <dbReference type="ChEBI" id="CHEBI:18420"/>
    </cofactor>
</comment>
<dbReference type="InterPro" id="IPR007197">
    <property type="entry name" value="rSAM"/>
</dbReference>
<evidence type="ECO:0000256" key="1">
    <source>
        <dbReference type="ARBA" id="ARBA00022485"/>
    </source>
</evidence>
<dbReference type="InterPro" id="IPR024924">
    <property type="entry name" value="7-CO-7-deazaguanine_synth-like"/>
</dbReference>
<dbReference type="InterPro" id="IPR058240">
    <property type="entry name" value="rSAM_sf"/>
</dbReference>
<evidence type="ECO:0000256" key="2">
    <source>
        <dbReference type="ARBA" id="ARBA00022691"/>
    </source>
</evidence>
<evidence type="ECO:0000313" key="10">
    <source>
        <dbReference type="EMBL" id="BCO07783.1"/>
    </source>
</evidence>
<evidence type="ECO:0000256" key="4">
    <source>
        <dbReference type="ARBA" id="ARBA00022842"/>
    </source>
</evidence>
<protein>
    <recommendedName>
        <fullName evidence="8">7-carboxy-7-deazaguanine synthase</fullName>
        <shortName evidence="8">CDG synthase</shortName>
        <ecNumber evidence="8">4.3.99.3</ecNumber>
    </recommendedName>
    <alternativeName>
        <fullName evidence="8">Queuosine biosynthesis protein QueE</fullName>
    </alternativeName>
</protein>
<comment type="catalytic activity">
    <reaction evidence="8">
        <text>6-carboxy-5,6,7,8-tetrahydropterin + H(+) = 7-carboxy-7-carbaguanine + NH4(+)</text>
        <dbReference type="Rhea" id="RHEA:27974"/>
        <dbReference type="ChEBI" id="CHEBI:15378"/>
        <dbReference type="ChEBI" id="CHEBI:28938"/>
        <dbReference type="ChEBI" id="CHEBI:61032"/>
        <dbReference type="ChEBI" id="CHEBI:61036"/>
        <dbReference type="EC" id="4.3.99.3"/>
    </reaction>
</comment>
<gene>
    <name evidence="8 10" type="primary">queE</name>
    <name evidence="10" type="ORF">GF1_01590</name>
</gene>
<accession>A0A915XJF0</accession>
<proteinExistence type="inferred from homology"/>
<comment type="pathway">
    <text evidence="8">Purine metabolism; 7-cyano-7-deazaguanine biosynthesis.</text>
</comment>
<dbReference type="PROSITE" id="PS51918">
    <property type="entry name" value="RADICAL_SAM"/>
    <property type="match status" value="1"/>
</dbReference>
<keyword evidence="3 8" id="KW-0479">Metal-binding</keyword>